<dbReference type="Proteomes" id="UP000509750">
    <property type="component" value="Chromosome"/>
</dbReference>
<keyword evidence="3" id="KW-1185">Reference proteome</keyword>
<gene>
    <name evidence="2" type="ORF">HUG10_17060</name>
</gene>
<evidence type="ECO:0000313" key="2">
    <source>
        <dbReference type="EMBL" id="QLG29134.1"/>
    </source>
</evidence>
<dbReference type="RefSeq" id="WP_179170708.1">
    <property type="nucleotide sequence ID" value="NZ_CP058529.1"/>
</dbReference>
<name>A0A7D5K9I8_9EURY</name>
<organism evidence="2 3">
    <name type="scientific">Halorarum halophilum</name>
    <dbReference type="NCBI Taxonomy" id="2743090"/>
    <lineage>
        <taxon>Archaea</taxon>
        <taxon>Methanobacteriati</taxon>
        <taxon>Methanobacteriota</taxon>
        <taxon>Stenosarchaea group</taxon>
        <taxon>Halobacteria</taxon>
        <taxon>Halobacteriales</taxon>
        <taxon>Haloferacaceae</taxon>
        <taxon>Halorarum</taxon>
    </lineage>
</organism>
<feature type="compositionally biased region" description="Basic and acidic residues" evidence="1">
    <location>
        <begin position="227"/>
        <end position="236"/>
    </location>
</feature>
<protein>
    <submittedName>
        <fullName evidence="2">Uncharacterized protein</fullName>
    </submittedName>
</protein>
<dbReference type="OrthoDB" id="312720at2157"/>
<evidence type="ECO:0000313" key="3">
    <source>
        <dbReference type="Proteomes" id="UP000509750"/>
    </source>
</evidence>
<proteinExistence type="predicted"/>
<dbReference type="GeneID" id="56030579"/>
<dbReference type="KEGG" id="halg:HUG10_17060"/>
<dbReference type="EMBL" id="CP058529">
    <property type="protein sequence ID" value="QLG29134.1"/>
    <property type="molecule type" value="Genomic_DNA"/>
</dbReference>
<reference evidence="2 3" key="1">
    <citation type="submission" date="2020-07" db="EMBL/GenBank/DDBJ databases">
        <title>Gai3-2, isolated from salt lake.</title>
        <authorList>
            <person name="Cui H."/>
            <person name="Shi X."/>
        </authorList>
    </citation>
    <scope>NUCLEOTIDE SEQUENCE [LARGE SCALE GENOMIC DNA]</scope>
    <source>
        <strain evidence="2 3">Gai3-2</strain>
    </source>
</reference>
<feature type="region of interest" description="Disordered" evidence="1">
    <location>
        <begin position="227"/>
        <end position="251"/>
    </location>
</feature>
<dbReference type="AlphaFoldDB" id="A0A7D5K9I8"/>
<sequence length="312" mass="34024">MRLRRAAALLALSTVVGVAFTLLGFASAALLDRVRDGLRCAKRGARDVPLSPLTAGWRVGRNWPERAGVTTDTEPAGETGDSSRHSVVGEMDDLAAYARPGFDPARVAPLVREFYERTAEFDMEYDVRWHAPFRLGAALASPLTARLRQLNLPGRSTTGGRLHSRFVEVRPETDPRDGARAWVRTDDEGRAVFVAVYASHVRDGERFVNIAVPLPFGNLSTVLRIDHHEDPDRRSPGDGGTGVRLHTDGSGDPGLYLRTPVGAFELPMDQAFTVGVAPGDEGADLLAAHEMWLLGRQFLTVRYRLFANASGS</sequence>
<evidence type="ECO:0000256" key="1">
    <source>
        <dbReference type="SAM" id="MobiDB-lite"/>
    </source>
</evidence>
<accession>A0A7D5K9I8</accession>